<dbReference type="KEGG" id="vg:54982626"/>
<dbReference type="EMBL" id="KU946962">
    <property type="protein sequence ID" value="ANU80095.1"/>
    <property type="molecule type" value="Genomic_DNA"/>
</dbReference>
<sequence>MQVKIQKKIIKCGKKLLATNMLVNSLWSMKMKNKISLSILDGKEDMQAHVTNQAFLFAQMTLAEAKKNSLTREQIIKESERKK</sequence>
<protein>
    <submittedName>
        <fullName evidence="1">Uncharacterized protein</fullName>
    </submittedName>
</protein>
<dbReference type="Proteomes" id="UP000231485">
    <property type="component" value="Genome"/>
</dbReference>
<proteinExistence type="predicted"/>
<dbReference type="RefSeq" id="YP_009792421.1">
    <property type="nucleotide sequence ID" value="NC_047858.1"/>
</dbReference>
<evidence type="ECO:0000313" key="2">
    <source>
        <dbReference type="Proteomes" id="UP000231485"/>
    </source>
</evidence>
<accession>A0A2D0VK76</accession>
<evidence type="ECO:0000313" key="1">
    <source>
        <dbReference type="EMBL" id="ANU80095.1"/>
    </source>
</evidence>
<name>A0A2D0VK76_9CAUD</name>
<dbReference type="GeneID" id="54982626"/>
<organism evidence="1 2">
    <name type="scientific">Proteus phage PM 116</name>
    <dbReference type="NCBI Taxonomy" id="1837877"/>
    <lineage>
        <taxon>Viruses</taxon>
        <taxon>Duplodnaviria</taxon>
        <taxon>Heunggongvirae</taxon>
        <taxon>Uroviricota</taxon>
        <taxon>Caudoviricetes</taxon>
        <taxon>Autographivirales</taxon>
        <taxon>Autosignataviridae</taxon>
        <taxon>Molineuxvirinae</taxon>
        <taxon>Acadevirus</taxon>
        <taxon>Acadevirus PM116</taxon>
    </lineage>
</organism>
<keyword evidence="2" id="KW-1185">Reference proteome</keyword>
<reference evidence="2" key="1">
    <citation type="submission" date="2016-03" db="EMBL/GenBank/DDBJ databases">
        <authorList>
            <person name="Ploux O."/>
        </authorList>
    </citation>
    <scope>NUCLEOTIDE SEQUENCE [LARGE SCALE GENOMIC DNA]</scope>
</reference>